<evidence type="ECO:0000313" key="2">
    <source>
        <dbReference type="Proteomes" id="UP000218334"/>
    </source>
</evidence>
<dbReference type="AlphaFoldDB" id="A0A2H3AVD4"/>
<name>A0A2H3AVD4_9AGAR</name>
<reference evidence="2" key="1">
    <citation type="journal article" date="2017" name="Nat. Ecol. Evol.">
        <title>Genome expansion and lineage-specific genetic innovations in the forest pathogenic fungi Armillaria.</title>
        <authorList>
            <person name="Sipos G."/>
            <person name="Prasanna A.N."/>
            <person name="Walter M.C."/>
            <person name="O'Connor E."/>
            <person name="Balint B."/>
            <person name="Krizsan K."/>
            <person name="Kiss B."/>
            <person name="Hess J."/>
            <person name="Varga T."/>
            <person name="Slot J."/>
            <person name="Riley R."/>
            <person name="Boka B."/>
            <person name="Rigling D."/>
            <person name="Barry K."/>
            <person name="Lee J."/>
            <person name="Mihaltcheva S."/>
            <person name="LaButti K."/>
            <person name="Lipzen A."/>
            <person name="Waldron R."/>
            <person name="Moloney N.M."/>
            <person name="Sperisen C."/>
            <person name="Kredics L."/>
            <person name="Vagvoelgyi C."/>
            <person name="Patrignani A."/>
            <person name="Fitzpatrick D."/>
            <person name="Nagy I."/>
            <person name="Doyle S."/>
            <person name="Anderson J.B."/>
            <person name="Grigoriev I.V."/>
            <person name="Gueldener U."/>
            <person name="Muensterkoetter M."/>
            <person name="Nagy L.G."/>
        </authorList>
    </citation>
    <scope>NUCLEOTIDE SEQUENCE [LARGE SCALE GENOMIC DNA]</scope>
    <source>
        <strain evidence="2">28-4</strain>
    </source>
</reference>
<keyword evidence="2" id="KW-1185">Reference proteome</keyword>
<proteinExistence type="predicted"/>
<accession>A0A2H3AVD4</accession>
<organism evidence="1 2">
    <name type="scientific">Armillaria solidipes</name>
    <dbReference type="NCBI Taxonomy" id="1076256"/>
    <lineage>
        <taxon>Eukaryota</taxon>
        <taxon>Fungi</taxon>
        <taxon>Dikarya</taxon>
        <taxon>Basidiomycota</taxon>
        <taxon>Agaricomycotina</taxon>
        <taxon>Agaricomycetes</taxon>
        <taxon>Agaricomycetidae</taxon>
        <taxon>Agaricales</taxon>
        <taxon>Marasmiineae</taxon>
        <taxon>Physalacriaceae</taxon>
        <taxon>Armillaria</taxon>
    </lineage>
</organism>
<gene>
    <name evidence="1" type="ORF">ARMSODRAFT_1008168</name>
</gene>
<dbReference type="Proteomes" id="UP000218334">
    <property type="component" value="Unassembled WGS sequence"/>
</dbReference>
<sequence length="172" mass="19580">MGNRRMNDCTRRNGRLMFPLEISRKWVIGGITGDGTVTSAQTAMEQDHQAMLDRIHEQLETLAASIFPLRFKAIPTYDETQSVEDLWLAVVNTMQTKHRGDMFFLYPRPGSEQAWRPSWNQVITERCLPMGKVSLYMDVGCDDKTNSDWYDGMCIEEGRVQGLGTNDPKGLS</sequence>
<evidence type="ECO:0000313" key="1">
    <source>
        <dbReference type="EMBL" id="PBK62709.1"/>
    </source>
</evidence>
<protein>
    <submittedName>
        <fullName evidence="1">Uncharacterized protein</fullName>
    </submittedName>
</protein>
<dbReference type="EMBL" id="KZ293464">
    <property type="protein sequence ID" value="PBK62709.1"/>
    <property type="molecule type" value="Genomic_DNA"/>
</dbReference>
<dbReference type="STRING" id="1076256.A0A2H3AVD4"/>